<evidence type="ECO:0000313" key="1">
    <source>
        <dbReference type="EMBL" id="KAJ1674718.1"/>
    </source>
</evidence>
<dbReference type="EMBL" id="JAMZIH010005737">
    <property type="protein sequence ID" value="KAJ1674718.1"/>
    <property type="molecule type" value="Genomic_DNA"/>
</dbReference>
<keyword evidence="2" id="KW-1185">Reference proteome</keyword>
<proteinExistence type="predicted"/>
<organism evidence="1 2">
    <name type="scientific">Spiromyces aspiralis</name>
    <dbReference type="NCBI Taxonomy" id="68401"/>
    <lineage>
        <taxon>Eukaryota</taxon>
        <taxon>Fungi</taxon>
        <taxon>Fungi incertae sedis</taxon>
        <taxon>Zoopagomycota</taxon>
        <taxon>Kickxellomycotina</taxon>
        <taxon>Kickxellomycetes</taxon>
        <taxon>Kickxellales</taxon>
        <taxon>Kickxellaceae</taxon>
        <taxon>Spiromyces</taxon>
    </lineage>
</organism>
<reference evidence="1" key="1">
    <citation type="submission" date="2022-06" db="EMBL/GenBank/DDBJ databases">
        <title>Phylogenomic reconstructions and comparative analyses of Kickxellomycotina fungi.</title>
        <authorList>
            <person name="Reynolds N.K."/>
            <person name="Stajich J.E."/>
            <person name="Barry K."/>
            <person name="Grigoriev I.V."/>
            <person name="Crous P."/>
            <person name="Smith M.E."/>
        </authorList>
    </citation>
    <scope>NUCLEOTIDE SEQUENCE</scope>
    <source>
        <strain evidence="1">RSA 2271</strain>
    </source>
</reference>
<accession>A0ACC1HG60</accession>
<dbReference type="Proteomes" id="UP001145114">
    <property type="component" value="Unassembled WGS sequence"/>
</dbReference>
<evidence type="ECO:0000313" key="2">
    <source>
        <dbReference type="Proteomes" id="UP001145114"/>
    </source>
</evidence>
<comment type="caution">
    <text evidence="1">The sequence shown here is derived from an EMBL/GenBank/DDBJ whole genome shotgun (WGS) entry which is preliminary data.</text>
</comment>
<name>A0ACC1HG60_9FUNG</name>
<protein>
    <submittedName>
        <fullName evidence="1">Uncharacterized protein</fullName>
    </submittedName>
</protein>
<sequence>MRNILSGSAMASTAVNVKKRLLSEVLALQKICLSFDFIGLEPDESSDDPVAIQVPSSWRDIILEDGLIAAYFEGYRSLDPPQCHEAKVLGLLASVRRSFFPDDSIREKYLNRLMLGITDLIKNSVNMKSAESYHHTCRLLARFASIHIFYVIDSTPHFKNFVALALKFTADGLSLWEASPNSVNPLLTFWYRLSVEIERVASGSSEKDPKLSADIYPEIIKVYLMAMLNSVSAISAGESDADNPLDNEDELFGNLLMLAKMARNSYKVCAEMLSMLLEQAATNYQEVIHAAMPSEQAISEIETKLAWLIYMTSAFFEARVPYASLPEDDEWDSLLVSRVMVLDRAVLERINKFSRPPSEYLELSILKFYQNFRKAYLTDQGYRQTKIFKHLSTTVNINDVESALAHIVKKVMYDLEVWPASSRVIPRSLDILHEMSAGYTMLRQLAKMELISELLKSHGGSRFKFLDVVGDRRARMQFYGSLCRILAAKGLDETSFSEFVESWTGAVDGLLSLSDEVFCEEPAKSRALRMLYDLRGFVAALSSRASFALFFDWFYPHRIGLIHRTVALYKEDVAMQIAALRLMAEFTFNSSQRLNFEVSSANGILMFREASNVIYEYTGQKLKGARACTDVYKERYKGMGLCFSILTNVLSGNYVAVGVMPLYGDPALGNAFTAVIGLLKSIPVSDLLSYPKLAGWTMRLLETIFRESKAEFVPIDVETYGHVARICLEALGHVKQAVMASACTVIDNLCTYALEHQHRRKRLSEIVRSERDILRALVRELLNILLFEEHFGEWSLSRPLFVLIILEKEYALSYVNWVSQYQSLEVREPLVKGLIELFSCDFSLKFDCRDRFTQAVNRYHRNMRAKGIVLMMPTSQTKSLASDLMTLGADGKVEAVGIVAPQAAETDLTAMAD</sequence>
<gene>
    <name evidence="1" type="ORF">EV182_002711</name>
</gene>